<gene>
    <name evidence="1" type="ORF">C7451_104134</name>
</gene>
<accession>A0A2V3VM20</accession>
<evidence type="ECO:0000313" key="1">
    <source>
        <dbReference type="EMBL" id="PXW77639.1"/>
    </source>
</evidence>
<proteinExistence type="predicted"/>
<dbReference type="AlphaFoldDB" id="A0A2V3VM20"/>
<reference evidence="1 2" key="1">
    <citation type="submission" date="2018-05" db="EMBL/GenBank/DDBJ databases">
        <title>Genomic Encyclopedia of Type Strains, Phase IV (KMG-IV): sequencing the most valuable type-strain genomes for metagenomic binning, comparative biology and taxonomic classification.</title>
        <authorList>
            <person name="Goeker M."/>
        </authorList>
    </citation>
    <scope>NUCLEOTIDE SEQUENCE [LARGE SCALE GENOMIC DNA]</scope>
    <source>
        <strain evidence="1 2">DSM 3183</strain>
    </source>
</reference>
<organism evidence="1 2">
    <name type="scientific">Blastomonas natatoria</name>
    <dbReference type="NCBI Taxonomy" id="34015"/>
    <lineage>
        <taxon>Bacteria</taxon>
        <taxon>Pseudomonadati</taxon>
        <taxon>Pseudomonadota</taxon>
        <taxon>Alphaproteobacteria</taxon>
        <taxon>Sphingomonadales</taxon>
        <taxon>Sphingomonadaceae</taxon>
        <taxon>Blastomonas</taxon>
    </lineage>
</organism>
<protein>
    <submittedName>
        <fullName evidence="1">Uncharacterized protein</fullName>
    </submittedName>
</protein>
<evidence type="ECO:0000313" key="2">
    <source>
        <dbReference type="Proteomes" id="UP000248014"/>
    </source>
</evidence>
<comment type="caution">
    <text evidence="1">The sequence shown here is derived from an EMBL/GenBank/DDBJ whole genome shotgun (WGS) entry which is preliminary data.</text>
</comment>
<name>A0A2V3VM20_9SPHN</name>
<dbReference type="EMBL" id="QJJM01000004">
    <property type="protein sequence ID" value="PXW77639.1"/>
    <property type="molecule type" value="Genomic_DNA"/>
</dbReference>
<dbReference type="PROSITE" id="PS51257">
    <property type="entry name" value="PROKAR_LIPOPROTEIN"/>
    <property type="match status" value="1"/>
</dbReference>
<dbReference type="Proteomes" id="UP000248014">
    <property type="component" value="Unassembled WGS sequence"/>
</dbReference>
<keyword evidence="2" id="KW-1185">Reference proteome</keyword>
<sequence length="240" mass="24548">MRCGADAIILGAMTALAPLRSAPVLVALVLLAACQQPAEKQARAEGDPHAGLDLPPGHPAIDLSGAQGGVAAQPGASQHPPVLSLDGEGLRLIDPDSGATRPLSFGVPLDQLKLVAEKLKGRAEAGRAEECGAGPLAYLRWNDGLTLYALDGLFAGWALDETGAPLPQAKDGKTALRLTTISGVGIGSTRAELLDAYDAKIEQTTLGTEFNAAGLSGILDGTGGKARVTNLWSGVNCVFR</sequence>